<evidence type="ECO:0000256" key="4">
    <source>
        <dbReference type="RuleBase" id="RU004440"/>
    </source>
</evidence>
<keyword evidence="2 5" id="KW-0732">Signal</keyword>
<dbReference type="FunFam" id="1.10.530.10:FF:000001">
    <property type="entry name" value="Lysozyme C"/>
    <property type="match status" value="1"/>
</dbReference>
<dbReference type="PANTHER" id="PTHR11407:SF36">
    <property type="entry name" value="GEO02684P1-RELATED"/>
    <property type="match status" value="1"/>
</dbReference>
<dbReference type="InterPro" id="IPR001916">
    <property type="entry name" value="Glyco_hydro_22"/>
</dbReference>
<dbReference type="CDD" id="cd16899">
    <property type="entry name" value="LYZ_C_invert"/>
    <property type="match status" value="1"/>
</dbReference>
<dbReference type="SUPFAM" id="SSF53955">
    <property type="entry name" value="Lysozyme-like"/>
    <property type="match status" value="1"/>
</dbReference>
<keyword evidence="3" id="KW-1015">Disulfide bond</keyword>
<dbReference type="STRING" id="43041.A0A240PK17"/>
<dbReference type="PRINTS" id="PR00135">
    <property type="entry name" value="LYZLACT"/>
</dbReference>
<dbReference type="EnsemblMetazoa" id="ACHR014988-RA">
    <property type="protein sequence ID" value="ACHR014988-PA"/>
    <property type="gene ID" value="ACHR014988"/>
</dbReference>
<dbReference type="InterPro" id="IPR000974">
    <property type="entry name" value="Glyco_hydro_22_lys"/>
</dbReference>
<evidence type="ECO:0000256" key="3">
    <source>
        <dbReference type="ARBA" id="ARBA00023157"/>
    </source>
</evidence>
<feature type="chain" id="PRO_5012173143" description="Glycosyl hydrolases family 22 (GH22) domain-containing protein" evidence="5">
    <location>
        <begin position="19"/>
        <end position="144"/>
    </location>
</feature>
<name>A0A240PK17_9DIPT</name>
<dbReference type="InterPro" id="IPR019799">
    <property type="entry name" value="Glyco_hydro_22_CS"/>
</dbReference>
<organism evidence="7 8">
    <name type="scientific">Anopheles christyi</name>
    <dbReference type="NCBI Taxonomy" id="43041"/>
    <lineage>
        <taxon>Eukaryota</taxon>
        <taxon>Metazoa</taxon>
        <taxon>Ecdysozoa</taxon>
        <taxon>Arthropoda</taxon>
        <taxon>Hexapoda</taxon>
        <taxon>Insecta</taxon>
        <taxon>Pterygota</taxon>
        <taxon>Neoptera</taxon>
        <taxon>Endopterygota</taxon>
        <taxon>Diptera</taxon>
        <taxon>Nematocera</taxon>
        <taxon>Culicoidea</taxon>
        <taxon>Culicidae</taxon>
        <taxon>Anophelinae</taxon>
        <taxon>Anopheles</taxon>
    </lineage>
</organism>
<accession>A0A240PK17</accession>
<dbReference type="Proteomes" id="UP000075881">
    <property type="component" value="Unassembled WGS sequence"/>
</dbReference>
<feature type="signal peptide" evidence="5">
    <location>
        <begin position="1"/>
        <end position="18"/>
    </location>
</feature>
<dbReference type="Pfam" id="PF00062">
    <property type="entry name" value="Lys"/>
    <property type="match status" value="1"/>
</dbReference>
<comment type="similarity">
    <text evidence="1 4">Belongs to the glycosyl hydrolase 22 family.</text>
</comment>
<evidence type="ECO:0000259" key="6">
    <source>
        <dbReference type="PROSITE" id="PS00128"/>
    </source>
</evidence>
<proteinExistence type="inferred from homology"/>
<dbReference type="InterPro" id="IPR023346">
    <property type="entry name" value="Lysozyme-like_dom_sf"/>
</dbReference>
<evidence type="ECO:0000256" key="2">
    <source>
        <dbReference type="ARBA" id="ARBA00022729"/>
    </source>
</evidence>
<dbReference type="PANTHER" id="PTHR11407">
    <property type="entry name" value="LYSOZYME C"/>
    <property type="match status" value="1"/>
</dbReference>
<dbReference type="Gene3D" id="1.10.530.10">
    <property type="match status" value="1"/>
</dbReference>
<keyword evidence="8" id="KW-1185">Reference proteome</keyword>
<dbReference type="AlphaFoldDB" id="A0A240PK17"/>
<dbReference type="PROSITE" id="PS51348">
    <property type="entry name" value="GLYCOSYL_HYDROL_F22_2"/>
    <property type="match status" value="1"/>
</dbReference>
<feature type="domain" description="Glycosyl hydrolases family 22 (GH22)" evidence="6">
    <location>
        <begin position="90"/>
        <end position="108"/>
    </location>
</feature>
<dbReference type="GO" id="GO:0003796">
    <property type="term" value="F:lysozyme activity"/>
    <property type="evidence" value="ECO:0007669"/>
    <property type="project" value="InterPro"/>
</dbReference>
<sequence>MKLFFVAIVLAVVGTSSGKIFNKCELARLMLQNGFPRDQLSDWMCLVQNESRFDTTALNTRNTNGSKDYGLFQINNYYWCAEGRVGANDCKVQCSSLRDDNIADDLRCIKLIYSRHGFTAWVAWTKKCRGKPKPSVAECFVAGK</sequence>
<evidence type="ECO:0000256" key="5">
    <source>
        <dbReference type="SAM" id="SignalP"/>
    </source>
</evidence>
<reference evidence="8" key="1">
    <citation type="submission" date="2013-03" db="EMBL/GenBank/DDBJ databases">
        <title>The Genome Sequence of Anopheles christyi ACHKN1017.</title>
        <authorList>
            <consortium name="The Broad Institute Genomics Platform"/>
            <person name="Neafsey D.E."/>
            <person name="Besansky N."/>
            <person name="Walker B."/>
            <person name="Young S.K."/>
            <person name="Zeng Q."/>
            <person name="Gargeya S."/>
            <person name="Fitzgerald M."/>
            <person name="Haas B."/>
            <person name="Abouelleil A."/>
            <person name="Allen A.W."/>
            <person name="Alvarado L."/>
            <person name="Arachchi H.M."/>
            <person name="Berlin A.M."/>
            <person name="Chapman S.B."/>
            <person name="Gainer-Dewar J."/>
            <person name="Goldberg J."/>
            <person name="Griggs A."/>
            <person name="Gujja S."/>
            <person name="Hansen M."/>
            <person name="Howarth C."/>
            <person name="Imamovic A."/>
            <person name="Ireland A."/>
            <person name="Larimer J."/>
            <person name="McCowan C."/>
            <person name="Murphy C."/>
            <person name="Pearson M."/>
            <person name="Poon T.W."/>
            <person name="Priest M."/>
            <person name="Roberts A."/>
            <person name="Saif S."/>
            <person name="Shea T."/>
            <person name="Sisk P."/>
            <person name="Sykes S."/>
            <person name="Wortman J."/>
            <person name="Nusbaum C."/>
            <person name="Birren B."/>
        </authorList>
    </citation>
    <scope>NUCLEOTIDE SEQUENCE [LARGE SCALE GENOMIC DNA]</scope>
    <source>
        <strain evidence="8">ACHKN1017</strain>
    </source>
</reference>
<evidence type="ECO:0000313" key="7">
    <source>
        <dbReference type="EnsemblMetazoa" id="ACHR014988-PA"/>
    </source>
</evidence>
<protein>
    <recommendedName>
        <fullName evidence="6">Glycosyl hydrolases family 22 (GH22) domain-containing protein</fullName>
    </recommendedName>
</protein>
<dbReference type="VEuPathDB" id="VectorBase:ACHR014988"/>
<evidence type="ECO:0000313" key="8">
    <source>
        <dbReference type="Proteomes" id="UP000075881"/>
    </source>
</evidence>
<dbReference type="PRINTS" id="PR00137">
    <property type="entry name" value="LYSOZYME"/>
</dbReference>
<evidence type="ECO:0000256" key="1">
    <source>
        <dbReference type="ARBA" id="ARBA00010859"/>
    </source>
</evidence>
<dbReference type="SMART" id="SM00263">
    <property type="entry name" value="LYZ1"/>
    <property type="match status" value="1"/>
</dbReference>
<reference evidence="7" key="2">
    <citation type="submission" date="2020-05" db="UniProtKB">
        <authorList>
            <consortium name="EnsemblMetazoa"/>
        </authorList>
    </citation>
    <scope>IDENTIFICATION</scope>
    <source>
        <strain evidence="7">ACHKN1017</strain>
    </source>
</reference>
<dbReference type="PROSITE" id="PS00128">
    <property type="entry name" value="GLYCOSYL_HYDROL_F22_1"/>
    <property type="match status" value="1"/>
</dbReference>